<evidence type="ECO:0000256" key="1">
    <source>
        <dbReference type="SAM" id="MobiDB-lite"/>
    </source>
</evidence>
<feature type="region of interest" description="Disordered" evidence="1">
    <location>
        <begin position="28"/>
        <end position="100"/>
    </location>
</feature>
<evidence type="ECO:0000313" key="2">
    <source>
        <dbReference type="EMBL" id="MBE1515629.1"/>
    </source>
</evidence>
<evidence type="ECO:0000313" key="3">
    <source>
        <dbReference type="Proteomes" id="UP000636579"/>
    </source>
</evidence>
<organism evidence="2 3">
    <name type="scientific">Nesterenkonia halotolerans</name>
    <dbReference type="NCBI Taxonomy" id="225325"/>
    <lineage>
        <taxon>Bacteria</taxon>
        <taxon>Bacillati</taxon>
        <taxon>Actinomycetota</taxon>
        <taxon>Actinomycetes</taxon>
        <taxon>Micrococcales</taxon>
        <taxon>Micrococcaceae</taxon>
        <taxon>Nesterenkonia</taxon>
    </lineage>
</organism>
<dbReference type="RefSeq" id="WP_192592443.1">
    <property type="nucleotide sequence ID" value="NZ_JADBEE010000002.1"/>
</dbReference>
<comment type="caution">
    <text evidence="2">The sequence shown here is derived from an EMBL/GenBank/DDBJ whole genome shotgun (WGS) entry which is preliminary data.</text>
</comment>
<name>A0ABR9J9F5_9MICC</name>
<gene>
    <name evidence="2" type="ORF">H4W26_002421</name>
</gene>
<protein>
    <submittedName>
        <fullName evidence="2">Uncharacterized protein involved in copper resistance</fullName>
    </submittedName>
</protein>
<dbReference type="EMBL" id="JADBEE010000002">
    <property type="protein sequence ID" value="MBE1515629.1"/>
    <property type="molecule type" value="Genomic_DNA"/>
</dbReference>
<dbReference type="Proteomes" id="UP000636579">
    <property type="component" value="Unassembled WGS sequence"/>
</dbReference>
<sequence length="100" mass="10952">MATTETSKLRTIAGVIGVGSLALFGATACDDSGTETEDPVENGEMEEEGGDMTEESPMEEEPMDEESMTEESPMEEESMDEDSMDEESMDEDSMDEEEDM</sequence>
<reference evidence="2 3" key="1">
    <citation type="submission" date="2020-10" db="EMBL/GenBank/DDBJ databases">
        <title>Sequencing the genomes of 1000 actinobacteria strains.</title>
        <authorList>
            <person name="Klenk H.-P."/>
        </authorList>
    </citation>
    <scope>NUCLEOTIDE SEQUENCE [LARGE SCALE GENOMIC DNA]</scope>
    <source>
        <strain evidence="2 3">DSM 15474</strain>
    </source>
</reference>
<feature type="compositionally biased region" description="Acidic residues" evidence="1">
    <location>
        <begin position="32"/>
        <end position="100"/>
    </location>
</feature>
<proteinExistence type="predicted"/>
<keyword evidence="3" id="KW-1185">Reference proteome</keyword>
<accession>A0ABR9J9F5</accession>